<organism evidence="17">
    <name type="scientific">Rodentolepis nana</name>
    <name type="common">Dwarf tapeworm</name>
    <name type="synonym">Hymenolepis nana</name>
    <dbReference type="NCBI Taxonomy" id="102285"/>
    <lineage>
        <taxon>Eukaryota</taxon>
        <taxon>Metazoa</taxon>
        <taxon>Spiralia</taxon>
        <taxon>Lophotrochozoa</taxon>
        <taxon>Platyhelminthes</taxon>
        <taxon>Cestoda</taxon>
        <taxon>Eucestoda</taxon>
        <taxon>Cyclophyllidea</taxon>
        <taxon>Hymenolepididae</taxon>
        <taxon>Rodentolepis</taxon>
    </lineage>
</organism>
<sequence length="1113" mass="126201">MNDDQAAVNPHTDGNMVVDDLPVSVSVDKPKAVSTVMPDATSVTKKDVDDSFAPVAANRVRRRSTSSRSSRLGKSSRSISITRRRHRRYSSTRSSSSGKSCHRRSRYRRSRSRIRKQSRSHSRSRSRSISYRRRRRSSRTPSYRPPPRRRPFGRPRRFSPPFSRRDRAGPTRRSPVAHHARPSPARTRPLSPPPTMQRSRPTKSSPPPAPMPPLSVRFENVVKSTLRRGLREYGVLGGLAHLILTNRCKLPLPTLMREAKELSVVIDRNLPPDITDPNAKISFNVDMSVKLLIPYPPNAGAKPVFNRPEIPVYKTSDDEKKIAERIVAALKAEQAENHTSDTNHRSNVISERNQNAKRGSAFSRLGPVNPLEVPKGSAYFMHDDRDEPYQTGRNKNFRSARRRRDNFDGYQSSRRGQNDRGAGRSNRFSRDEGQWCHDKFLELEEGEKKGNGDSRNGHNRPSPQSSQNETPFLKFKKVETAVYRNGSFTYFGADQPIVIDGMFPLTKILIVELINDAPPTVEFHCIVDKLSRDSPITNAQLCFKTPSALKPKCDNAIGSSYLLSNKYKFKSSGDIYNGYVFTSYWDRDKFPLDATYFCRLGNRNGVIQSNTIDVYDLDSYVSAFLKRNSVGPSLRGPLIGSSFPMYFECGSSSDSLELPNWAKDTFPAPYVWAVCESEPGVQLGMRDCYDHHKPIGEYFEHTVLSNGTLIIHELVKDYRPLGIICTTNYLHNKIFSAYFQNDDDKGVPFTYTPGVYPNKIIPKSPLYNYISIRGGWHARDVITLNALYTANPQNVSAKWTKDGGSIPFQFTATRHSLIFPQDIKFSFAGTYALALEGPFEPVYFQYDVVITKPPTIKEAPPRYLIVPQGNVAQISAEFDGRLTSRNFMATIAVFLQSLLINGMEIDALSSSNYRESLRMLGDAFPYIRDLNPEIEFPSDNSIRYTVRDLTFLPNSPYGSSHTVSMVGTNALGSVRTNTLIRVLPKPEVIRQLSDYSCLEECFNQTTHRFYCDIELAPYVGLRVIKTWELDGQDLARLDSQDNRLMFLKYSNTEVVMDIAADNALFDDLFANAYLSCRFRVFGPETELFAGDIYETPYYDTKNDPTLHSCWWLE</sequence>
<keyword evidence="11" id="KW-0508">mRNA splicing</keyword>
<feature type="compositionally biased region" description="Basic and acidic residues" evidence="13">
    <location>
        <begin position="334"/>
        <end position="344"/>
    </location>
</feature>
<keyword evidence="8" id="KW-0810">Translation regulation</keyword>
<feature type="compositionally biased region" description="Basic and acidic residues" evidence="13">
    <location>
        <begin position="446"/>
        <end position="456"/>
    </location>
</feature>
<comment type="similarity">
    <text evidence="3">Belongs to the CASC3 family.</text>
</comment>
<dbReference type="GO" id="GO:0006397">
    <property type="term" value="P:mRNA processing"/>
    <property type="evidence" value="ECO:0007669"/>
    <property type="project" value="UniProtKB-KW"/>
</dbReference>
<feature type="compositionally biased region" description="Basic residues" evidence="13">
    <location>
        <begin position="100"/>
        <end position="138"/>
    </location>
</feature>
<dbReference type="GO" id="GO:0006417">
    <property type="term" value="P:regulation of translation"/>
    <property type="evidence" value="ECO:0007669"/>
    <property type="project" value="UniProtKB-KW"/>
</dbReference>
<dbReference type="Proteomes" id="UP000278807">
    <property type="component" value="Unassembled WGS sequence"/>
</dbReference>
<feature type="region of interest" description="Disordered" evidence="13">
    <location>
        <begin position="1"/>
        <end position="215"/>
    </location>
</feature>
<dbReference type="GO" id="GO:0005737">
    <property type="term" value="C:cytoplasm"/>
    <property type="evidence" value="ECO:0007669"/>
    <property type="project" value="UniProtKB-SubCell"/>
</dbReference>
<feature type="compositionally biased region" description="Polar residues" evidence="13">
    <location>
        <begin position="345"/>
        <end position="357"/>
    </location>
</feature>
<gene>
    <name evidence="15" type="ORF">HNAJ_LOCUS11790</name>
</gene>
<keyword evidence="7" id="KW-0509">mRNA transport</keyword>
<feature type="compositionally biased region" description="Basic residues" evidence="13">
    <location>
        <begin position="395"/>
        <end position="404"/>
    </location>
</feature>
<reference evidence="15 16" key="2">
    <citation type="submission" date="2018-11" db="EMBL/GenBank/DDBJ databases">
        <authorList>
            <consortium name="Pathogen Informatics"/>
        </authorList>
    </citation>
    <scope>NUCLEOTIDE SEQUENCE [LARGE SCALE GENOMIC DNA]</scope>
</reference>
<reference evidence="17" key="1">
    <citation type="submission" date="2016-04" db="UniProtKB">
        <authorList>
            <consortium name="WormBaseParasite"/>
        </authorList>
    </citation>
    <scope>IDENTIFICATION</scope>
</reference>
<keyword evidence="6" id="KW-0507">mRNA processing</keyword>
<feature type="region of interest" description="Disordered" evidence="13">
    <location>
        <begin position="446"/>
        <end position="471"/>
    </location>
</feature>
<protein>
    <submittedName>
        <fullName evidence="17">Btz domain-containing protein</fullName>
    </submittedName>
</protein>
<keyword evidence="16" id="KW-1185">Reference proteome</keyword>
<dbReference type="GO" id="GO:0008380">
    <property type="term" value="P:RNA splicing"/>
    <property type="evidence" value="ECO:0007669"/>
    <property type="project" value="UniProtKB-KW"/>
</dbReference>
<evidence type="ECO:0000313" key="17">
    <source>
        <dbReference type="WBParaSite" id="HNAJ_0001180101-mRNA-1"/>
    </source>
</evidence>
<keyword evidence="4" id="KW-0813">Transport</keyword>
<feature type="compositionally biased region" description="Polar residues" evidence="13">
    <location>
        <begin position="459"/>
        <end position="470"/>
    </location>
</feature>
<feature type="compositionally biased region" description="Basic and acidic residues" evidence="13">
    <location>
        <begin position="416"/>
        <end position="431"/>
    </location>
</feature>
<dbReference type="InterPro" id="IPR018545">
    <property type="entry name" value="Btz_dom"/>
</dbReference>
<evidence type="ECO:0000313" key="16">
    <source>
        <dbReference type="Proteomes" id="UP000278807"/>
    </source>
</evidence>
<feature type="domain" description="Btz" evidence="14">
    <location>
        <begin position="337"/>
        <end position="450"/>
    </location>
</feature>
<feature type="compositionally biased region" description="Pro residues" evidence="13">
    <location>
        <begin position="204"/>
        <end position="213"/>
    </location>
</feature>
<evidence type="ECO:0000256" key="2">
    <source>
        <dbReference type="ARBA" id="ARBA00004496"/>
    </source>
</evidence>
<dbReference type="GO" id="GO:0035145">
    <property type="term" value="C:exon-exon junction complex"/>
    <property type="evidence" value="ECO:0007669"/>
    <property type="project" value="InterPro"/>
</dbReference>
<keyword evidence="12" id="KW-0539">Nucleus</keyword>
<dbReference type="Pfam" id="PF09405">
    <property type="entry name" value="Btz"/>
    <property type="match status" value="1"/>
</dbReference>
<evidence type="ECO:0000256" key="8">
    <source>
        <dbReference type="ARBA" id="ARBA00022845"/>
    </source>
</evidence>
<evidence type="ECO:0000259" key="14">
    <source>
        <dbReference type="Pfam" id="PF09405"/>
    </source>
</evidence>
<feature type="compositionally biased region" description="Low complexity" evidence="13">
    <location>
        <begin position="66"/>
        <end position="81"/>
    </location>
</feature>
<evidence type="ECO:0000313" key="15">
    <source>
        <dbReference type="EMBL" id="VDO11358.1"/>
    </source>
</evidence>
<feature type="compositionally biased region" description="Low complexity" evidence="13">
    <location>
        <begin position="17"/>
        <end position="27"/>
    </location>
</feature>
<keyword evidence="9" id="KW-0694">RNA-binding</keyword>
<dbReference type="EMBL" id="UZAE01013796">
    <property type="protein sequence ID" value="VDO11358.1"/>
    <property type="molecule type" value="Genomic_DNA"/>
</dbReference>
<evidence type="ECO:0000256" key="12">
    <source>
        <dbReference type="ARBA" id="ARBA00023242"/>
    </source>
</evidence>
<evidence type="ECO:0000256" key="7">
    <source>
        <dbReference type="ARBA" id="ARBA00022816"/>
    </source>
</evidence>
<keyword evidence="5" id="KW-0963">Cytoplasm</keyword>
<evidence type="ECO:0000256" key="1">
    <source>
        <dbReference type="ARBA" id="ARBA00004123"/>
    </source>
</evidence>
<evidence type="ECO:0000256" key="13">
    <source>
        <dbReference type="SAM" id="MobiDB-lite"/>
    </source>
</evidence>
<evidence type="ECO:0000256" key="11">
    <source>
        <dbReference type="ARBA" id="ARBA00023187"/>
    </source>
</evidence>
<evidence type="ECO:0000256" key="4">
    <source>
        <dbReference type="ARBA" id="ARBA00022448"/>
    </source>
</evidence>
<dbReference type="GO" id="GO:0003729">
    <property type="term" value="F:mRNA binding"/>
    <property type="evidence" value="ECO:0007669"/>
    <property type="project" value="InterPro"/>
</dbReference>
<feature type="compositionally biased region" description="Basic residues" evidence="13">
    <location>
        <begin position="146"/>
        <end position="157"/>
    </location>
</feature>
<evidence type="ECO:0000256" key="3">
    <source>
        <dbReference type="ARBA" id="ARBA00009548"/>
    </source>
</evidence>
<proteinExistence type="inferred from homology"/>
<dbReference type="AlphaFoldDB" id="A0A0R3TVF5"/>
<evidence type="ECO:0000256" key="6">
    <source>
        <dbReference type="ARBA" id="ARBA00022664"/>
    </source>
</evidence>
<evidence type="ECO:0000256" key="10">
    <source>
        <dbReference type="ARBA" id="ARBA00023161"/>
    </source>
</evidence>
<dbReference type="GO" id="GO:0000184">
    <property type="term" value="P:nuclear-transcribed mRNA catabolic process, nonsense-mediated decay"/>
    <property type="evidence" value="ECO:0007669"/>
    <property type="project" value="UniProtKB-KW"/>
</dbReference>
<dbReference type="OrthoDB" id="6244967at2759"/>
<evidence type="ECO:0000256" key="9">
    <source>
        <dbReference type="ARBA" id="ARBA00022884"/>
    </source>
</evidence>
<accession>A0A0R3TVF5</accession>
<dbReference type="GO" id="GO:0051028">
    <property type="term" value="P:mRNA transport"/>
    <property type="evidence" value="ECO:0007669"/>
    <property type="project" value="UniProtKB-KW"/>
</dbReference>
<comment type="subcellular location">
    <subcellularLocation>
        <location evidence="2">Cytoplasm</location>
    </subcellularLocation>
    <subcellularLocation>
        <location evidence="1">Nucleus</location>
    </subcellularLocation>
</comment>
<dbReference type="WBParaSite" id="HNAJ_0001180101-mRNA-1">
    <property type="protein sequence ID" value="HNAJ_0001180101-mRNA-1"/>
    <property type="gene ID" value="HNAJ_0001180101"/>
</dbReference>
<keyword evidence="10" id="KW-0866">Nonsense-mediated mRNA decay</keyword>
<feature type="region of interest" description="Disordered" evidence="13">
    <location>
        <begin position="334"/>
        <end position="431"/>
    </location>
</feature>
<evidence type="ECO:0000256" key="5">
    <source>
        <dbReference type="ARBA" id="ARBA00022490"/>
    </source>
</evidence>
<name>A0A0R3TVF5_RODNA</name>